<reference evidence="2" key="1">
    <citation type="submission" date="2016-02" db="EMBL/GenBank/DDBJ databases">
        <authorList>
            <person name="Wen L."/>
            <person name="He K."/>
            <person name="Yang H."/>
        </authorList>
    </citation>
    <scope>NUCLEOTIDE SEQUENCE</scope>
    <source>
        <strain evidence="2">ST</strain>
    </source>
</reference>
<dbReference type="InterPro" id="IPR029044">
    <property type="entry name" value="Nucleotide-diphossugar_trans"/>
</dbReference>
<dbReference type="GO" id="GO:0050501">
    <property type="term" value="F:hyaluronan synthase activity"/>
    <property type="evidence" value="ECO:0007669"/>
    <property type="project" value="UniProtKB-EC"/>
</dbReference>
<protein>
    <submittedName>
        <fullName evidence="2">Glycosyl transferase family 2</fullName>
        <ecNumber evidence="2">2.4.1.212</ecNumber>
    </submittedName>
</protein>
<keyword evidence="2" id="KW-0328">Glycosyltransferase</keyword>
<evidence type="ECO:0000313" key="2">
    <source>
        <dbReference type="EMBL" id="CZQ25065.1"/>
    </source>
</evidence>
<dbReference type="RefSeq" id="WP_065807481.1">
    <property type="nucleotide sequence ID" value="NZ_FLWA01000002.1"/>
</dbReference>
<organism evidence="2">
    <name type="scientific">Klebsiella pneumoniae</name>
    <dbReference type="NCBI Taxonomy" id="573"/>
    <lineage>
        <taxon>Bacteria</taxon>
        <taxon>Pseudomonadati</taxon>
        <taxon>Pseudomonadota</taxon>
        <taxon>Gammaproteobacteria</taxon>
        <taxon>Enterobacterales</taxon>
        <taxon>Enterobacteriaceae</taxon>
        <taxon>Klebsiella/Raoultella group</taxon>
        <taxon>Klebsiella</taxon>
        <taxon>Klebsiella pneumoniae complex</taxon>
    </lineage>
</organism>
<feature type="domain" description="Glycosyltransferase 2-like" evidence="1">
    <location>
        <begin position="11"/>
        <end position="138"/>
    </location>
</feature>
<dbReference type="PANTHER" id="PTHR22916:SF3">
    <property type="entry name" value="UDP-GLCNAC:BETAGAL BETA-1,3-N-ACETYLGLUCOSAMINYLTRANSFERASE-LIKE PROTEIN 1"/>
    <property type="match status" value="1"/>
</dbReference>
<dbReference type="AlphaFoldDB" id="A0A193SEY7"/>
<dbReference type="Gene3D" id="3.90.550.10">
    <property type="entry name" value="Spore Coat Polysaccharide Biosynthesis Protein SpsA, Chain A"/>
    <property type="match status" value="1"/>
</dbReference>
<proteinExistence type="predicted"/>
<dbReference type="InterPro" id="IPR001173">
    <property type="entry name" value="Glyco_trans_2-like"/>
</dbReference>
<dbReference type="SUPFAM" id="SSF53448">
    <property type="entry name" value="Nucleotide-diphospho-sugar transferases"/>
    <property type="match status" value="1"/>
</dbReference>
<dbReference type="EMBL" id="LT174586">
    <property type="protein sequence ID" value="CZQ25065.1"/>
    <property type="molecule type" value="Genomic_DNA"/>
</dbReference>
<evidence type="ECO:0000259" key="1">
    <source>
        <dbReference type="Pfam" id="PF00535"/>
    </source>
</evidence>
<name>A0A193SEY7_KLEPN</name>
<dbReference type="CDD" id="cd00761">
    <property type="entry name" value="Glyco_tranf_GTA_type"/>
    <property type="match status" value="1"/>
</dbReference>
<dbReference type="PANTHER" id="PTHR22916">
    <property type="entry name" value="GLYCOSYLTRANSFERASE"/>
    <property type="match status" value="1"/>
</dbReference>
<gene>
    <name evidence="2" type="primary">wcsR</name>
</gene>
<accession>A0A193SEY7</accession>
<sequence>MVGSLDNPLISVLIPCYNAASFISKALLSVKNQTYKNIELIVVDDFSSDDSVVIVEKFINNYPELNIKLFTNENNKGVSYTRNKLISKSLGDYILFLDSDDFIDDDAVEYLYNIIRDNDTDIAQCLYYSEDVSGAPSGITNDFYMDGFLTGRDAAFAMLQNNITGYLWHKMFRSEIIRTVHFDANLKVFEDYEFIMTVFLNGASIAFGSQKKYHYIQRSGSLTKQSLQKYFDRVEYLDRTDALIRSHLTSENDRVILTNHKITVLSNVYINLIKNGASKETIHMLLMRFKGFSIHHILNLKGTKSKFIFFLCKYFPAGLSCLVNAKNFIK</sequence>
<dbReference type="Pfam" id="PF00535">
    <property type="entry name" value="Glycos_transf_2"/>
    <property type="match status" value="1"/>
</dbReference>
<keyword evidence="2" id="KW-0808">Transferase</keyword>
<dbReference type="EC" id="2.4.1.212" evidence="2"/>
<reference evidence="2" key="2">
    <citation type="submission" date="2016-06" db="EMBL/GenBank/DDBJ databases">
        <title>Towards a vaccine: An investigation of Klebsiella pneumoniae surface antigens.</title>
        <authorList>
            <person name="Follador R."/>
            <person name="Heinz E."/>
            <person name="Wyres K.L."/>
            <person name="Ellington M.J."/>
            <person name="Kowarik M."/>
            <person name="Holt K.E."/>
            <person name="Thomson N.R."/>
        </authorList>
    </citation>
    <scope>NUCLEOTIDE SEQUENCE</scope>
    <source>
        <strain evidence="2">ST</strain>
    </source>
</reference>